<sequence>MTEVTDLEKPNLTNEDERLQAQRKMKMKEIKDSMMGDRPECFSPPRLTHVNEWKQSFGKAEKAQSERIKDGDKANDSFYPDVEYKHGKNTKNGNTVSSTEDTKDLGYSSSSTNNDLLSHSLPSGIFNSSISSTKVVYDQRIYNDPVSAEKENVEEQYFQSFKNFHNSTTDEQMWAPANFSKVSNSSVVKPKNAFSNKINSSNDAFMSFLSRSLSKKFGKTPTENGTPTPIKVTPMSSKPSSANSSNINESSDKKCGKVNTGELEMKDSQTNVEEQWSNKPNEYNNYLSRSVTASDFIVNDKKSSMDVEDPDTNCLCKRSEHHLWSRKMSWGMFFFLLLIDIITIILMMIVFEKFNELKSIERISLASIAQRQSMPAESVVSSITQEASIIPTSPSKGTTVLTRMHFDPDRIYFPDDIGDKPELTNGKRKGDGDIKSSTSNEDELTSRNERNICDKSPQSTKSALTPTLSSTESTSPTTISDINAKDEIFEEMDYIISNLSREIQDLKNQIEVLKRPPIFSCYRTSEHNTEGVIKYTDCNVKTPGMNPNTGKFTVQIPGVYKISFTGLFKAVNGHAVNADIIKKTFGGRFEFLGRSSADTNEIGTIFGANVGTDDTILTTSTLTIMTPLNLEDEVYVTMSIETNHGYSSIYSSANPAIHFIGEWVSSN</sequence>
<feature type="transmembrane region" description="Helical" evidence="3">
    <location>
        <begin position="328"/>
        <end position="351"/>
    </location>
</feature>
<keyword evidence="3" id="KW-0812">Transmembrane</keyword>
<keyword evidence="1" id="KW-0175">Coiled coil</keyword>
<evidence type="ECO:0000313" key="4">
    <source>
        <dbReference type="EMBL" id="CAF2987752.1"/>
    </source>
</evidence>
<evidence type="ECO:0000256" key="3">
    <source>
        <dbReference type="SAM" id="Phobius"/>
    </source>
</evidence>
<feature type="region of interest" description="Disordered" evidence="2">
    <location>
        <begin position="56"/>
        <end position="103"/>
    </location>
</feature>
<keyword evidence="3" id="KW-1133">Transmembrane helix</keyword>
<protein>
    <submittedName>
        <fullName evidence="4">(salmon louse) hypothetical protein</fullName>
    </submittedName>
</protein>
<feature type="region of interest" description="Disordered" evidence="2">
    <location>
        <begin position="412"/>
        <end position="479"/>
    </location>
</feature>
<feature type="compositionally biased region" description="Basic and acidic residues" evidence="2">
    <location>
        <begin position="30"/>
        <end position="40"/>
    </location>
</feature>
<feature type="compositionally biased region" description="Basic and acidic residues" evidence="2">
    <location>
        <begin position="412"/>
        <end position="422"/>
    </location>
</feature>
<dbReference type="SUPFAM" id="SSF49842">
    <property type="entry name" value="TNF-like"/>
    <property type="match status" value="1"/>
</dbReference>
<feature type="compositionally biased region" description="Basic and acidic residues" evidence="2">
    <location>
        <begin position="59"/>
        <end position="75"/>
    </location>
</feature>
<feature type="compositionally biased region" description="Polar residues" evidence="2">
    <location>
        <begin position="90"/>
        <end position="99"/>
    </location>
</feature>
<feature type="region of interest" description="Disordered" evidence="2">
    <location>
        <begin position="217"/>
        <end position="257"/>
    </location>
</feature>
<dbReference type="OrthoDB" id="10070467at2759"/>
<feature type="region of interest" description="Disordered" evidence="2">
    <location>
        <begin position="30"/>
        <end position="49"/>
    </location>
</feature>
<keyword evidence="5" id="KW-1185">Reference proteome</keyword>
<feature type="compositionally biased region" description="Low complexity" evidence="2">
    <location>
        <begin position="462"/>
        <end position="479"/>
    </location>
</feature>
<organism evidence="4 5">
    <name type="scientific">Lepeophtheirus salmonis</name>
    <name type="common">Salmon louse</name>
    <name type="synonym">Caligus salmonis</name>
    <dbReference type="NCBI Taxonomy" id="72036"/>
    <lineage>
        <taxon>Eukaryota</taxon>
        <taxon>Metazoa</taxon>
        <taxon>Ecdysozoa</taxon>
        <taxon>Arthropoda</taxon>
        <taxon>Crustacea</taxon>
        <taxon>Multicrustacea</taxon>
        <taxon>Hexanauplia</taxon>
        <taxon>Copepoda</taxon>
        <taxon>Siphonostomatoida</taxon>
        <taxon>Caligidae</taxon>
        <taxon>Lepeophtheirus</taxon>
    </lineage>
</organism>
<proteinExistence type="predicted"/>
<evidence type="ECO:0000256" key="2">
    <source>
        <dbReference type="SAM" id="MobiDB-lite"/>
    </source>
</evidence>
<dbReference type="EMBL" id="HG994585">
    <property type="protein sequence ID" value="CAF2987752.1"/>
    <property type="molecule type" value="Genomic_DNA"/>
</dbReference>
<accession>A0A7R8HCD3</accession>
<feature type="compositionally biased region" description="Basic and acidic residues" evidence="2">
    <location>
        <begin position="444"/>
        <end position="453"/>
    </location>
</feature>
<gene>
    <name evidence="4" type="ORF">LSAA_12039</name>
</gene>
<keyword evidence="3" id="KW-0472">Membrane</keyword>
<name>A0A7R8HCD3_LEPSM</name>
<dbReference type="Proteomes" id="UP000675881">
    <property type="component" value="Chromosome 6"/>
</dbReference>
<feature type="compositionally biased region" description="Low complexity" evidence="2">
    <location>
        <begin position="236"/>
        <end position="249"/>
    </location>
</feature>
<dbReference type="AlphaFoldDB" id="A0A7R8HCD3"/>
<feature type="coiled-coil region" evidence="1">
    <location>
        <begin position="489"/>
        <end position="516"/>
    </location>
</feature>
<dbReference type="Gene3D" id="2.60.120.40">
    <property type="match status" value="1"/>
</dbReference>
<reference evidence="4" key="1">
    <citation type="submission" date="2021-02" db="EMBL/GenBank/DDBJ databases">
        <authorList>
            <person name="Bekaert M."/>
        </authorList>
    </citation>
    <scope>NUCLEOTIDE SEQUENCE</scope>
    <source>
        <strain evidence="4">IoA-00</strain>
    </source>
</reference>
<dbReference type="InterPro" id="IPR008983">
    <property type="entry name" value="Tumour_necrosis_fac-like_dom"/>
</dbReference>
<evidence type="ECO:0000313" key="5">
    <source>
        <dbReference type="Proteomes" id="UP000675881"/>
    </source>
</evidence>
<evidence type="ECO:0000256" key="1">
    <source>
        <dbReference type="SAM" id="Coils"/>
    </source>
</evidence>